<reference evidence="2 3" key="1">
    <citation type="submission" date="2021-03" db="EMBL/GenBank/DDBJ databases">
        <title>Caproiciproducens sp. nov. isolated from feces of cow.</title>
        <authorList>
            <person name="Choi J.-Y."/>
        </authorList>
    </citation>
    <scope>NUCLEOTIDE SEQUENCE [LARGE SCALE GENOMIC DNA]</scope>
    <source>
        <strain evidence="2 3">AGMB10547</strain>
    </source>
</reference>
<gene>
    <name evidence="2" type="ORF">J5W02_05345</name>
</gene>
<dbReference type="InterPro" id="IPR045886">
    <property type="entry name" value="ThiF/MoeB/HesA"/>
</dbReference>
<dbReference type="Proteomes" id="UP000719942">
    <property type="component" value="Unassembled WGS sequence"/>
</dbReference>
<dbReference type="Pfam" id="PF00899">
    <property type="entry name" value="ThiF"/>
    <property type="match status" value="1"/>
</dbReference>
<accession>A0ABS7DLP5</accession>
<proteinExistence type="predicted"/>
<dbReference type="CDD" id="cd00755">
    <property type="entry name" value="YgdL_like"/>
    <property type="match status" value="1"/>
</dbReference>
<evidence type="ECO:0000313" key="3">
    <source>
        <dbReference type="Proteomes" id="UP000719942"/>
    </source>
</evidence>
<sequence length="251" mass="27226">MLNEFSRTELLLGAPAMKKLQESAVAVFGIGGVGSFTAEALARSGIGAIALFDDDKVCLTNINRQLIATRKTVGKAKVEVMRDRILEINPSARVEVFPMFYTGENADTVDLSQFSYVVDAIDTISSKLILIEKAKAAGVPIISCMGAGNKLDPTKFEVADIYQTSVCPLARVMRSELRKRNIPSLKVVYSKEPPMTPIEDDATSCKYHCICPPGTKRKCSIRRQVPGSISFVPSVAGLILAGEVVKDIIKE</sequence>
<protein>
    <submittedName>
        <fullName evidence="2">tRNA threonylcarbamoyladenosine dehydratase</fullName>
    </submittedName>
</protein>
<organism evidence="2 3">
    <name type="scientific">Caproiciproducens faecalis</name>
    <dbReference type="NCBI Taxonomy" id="2820301"/>
    <lineage>
        <taxon>Bacteria</taxon>
        <taxon>Bacillati</taxon>
        <taxon>Bacillota</taxon>
        <taxon>Clostridia</taxon>
        <taxon>Eubacteriales</taxon>
        <taxon>Acutalibacteraceae</taxon>
        <taxon>Caproiciproducens</taxon>
    </lineage>
</organism>
<feature type="domain" description="THIF-type NAD/FAD binding fold" evidence="1">
    <location>
        <begin position="11"/>
        <end position="249"/>
    </location>
</feature>
<comment type="caution">
    <text evidence="2">The sequence shown here is derived from an EMBL/GenBank/DDBJ whole genome shotgun (WGS) entry which is preliminary data.</text>
</comment>
<dbReference type="EMBL" id="JAGFNZ010000002">
    <property type="protein sequence ID" value="MBW7572233.1"/>
    <property type="molecule type" value="Genomic_DNA"/>
</dbReference>
<keyword evidence="3" id="KW-1185">Reference proteome</keyword>
<name>A0ABS7DLP5_9FIRM</name>
<dbReference type="InterPro" id="IPR000594">
    <property type="entry name" value="ThiF_NAD_FAD-bd"/>
</dbReference>
<evidence type="ECO:0000313" key="2">
    <source>
        <dbReference type="EMBL" id="MBW7572233.1"/>
    </source>
</evidence>
<dbReference type="RefSeq" id="WP_219964650.1">
    <property type="nucleotide sequence ID" value="NZ_JAGFNZ010000002.1"/>
</dbReference>
<dbReference type="Gene3D" id="3.40.50.720">
    <property type="entry name" value="NAD(P)-binding Rossmann-like Domain"/>
    <property type="match status" value="1"/>
</dbReference>
<dbReference type="PANTHER" id="PTHR43267">
    <property type="entry name" value="TRNA THREONYLCARBAMOYLADENOSINE DEHYDRATASE"/>
    <property type="match status" value="1"/>
</dbReference>
<evidence type="ECO:0000259" key="1">
    <source>
        <dbReference type="Pfam" id="PF00899"/>
    </source>
</evidence>
<dbReference type="SUPFAM" id="SSF69572">
    <property type="entry name" value="Activating enzymes of the ubiquitin-like proteins"/>
    <property type="match status" value="1"/>
</dbReference>
<dbReference type="InterPro" id="IPR035985">
    <property type="entry name" value="Ubiquitin-activating_enz"/>
</dbReference>
<dbReference type="PANTHER" id="PTHR43267:SF1">
    <property type="entry name" value="TRNA THREONYLCARBAMOYLADENOSINE DEHYDRATASE"/>
    <property type="match status" value="1"/>
</dbReference>